<gene>
    <name evidence="6" type="ORF">IPF40_14455</name>
</gene>
<reference evidence="6 7" key="1">
    <citation type="submission" date="2020-10" db="EMBL/GenBank/DDBJ databases">
        <title>Connecting structure to function with the recovery of over 1000 high-quality activated sludge metagenome-assembled genomes encoding full-length rRNA genes using long-read sequencing.</title>
        <authorList>
            <person name="Singleton C.M."/>
            <person name="Petriglieri F."/>
            <person name="Kristensen J.M."/>
            <person name="Kirkegaard R.H."/>
            <person name="Michaelsen T.Y."/>
            <person name="Andersen M.H."/>
            <person name="Karst S.M."/>
            <person name="Dueholm M.S."/>
            <person name="Nielsen P.H."/>
            <person name="Albertsen M."/>
        </authorList>
    </citation>
    <scope>NUCLEOTIDE SEQUENCE [LARGE SCALE GENOMIC DNA]</scope>
    <source>
        <strain evidence="6">AalE_18-Q3-R2-46_BAT3C.188</strain>
    </source>
</reference>
<dbReference type="Gene3D" id="1.10.287.70">
    <property type="match status" value="1"/>
</dbReference>
<evidence type="ECO:0000313" key="7">
    <source>
        <dbReference type="Proteomes" id="UP000718281"/>
    </source>
</evidence>
<dbReference type="SUPFAM" id="SSF116726">
    <property type="entry name" value="TrkA C-terminal domain-like"/>
    <property type="match status" value="1"/>
</dbReference>
<dbReference type="InterPro" id="IPR036291">
    <property type="entry name" value="NAD(P)-bd_dom_sf"/>
</dbReference>
<evidence type="ECO:0000256" key="1">
    <source>
        <dbReference type="ARBA" id="ARBA00004651"/>
    </source>
</evidence>
<dbReference type="InterPro" id="IPR006037">
    <property type="entry name" value="RCK_C"/>
</dbReference>
<dbReference type="SUPFAM" id="SSF81324">
    <property type="entry name" value="Voltage-gated potassium channels"/>
    <property type="match status" value="1"/>
</dbReference>
<dbReference type="PROSITE" id="PS51201">
    <property type="entry name" value="RCK_N"/>
    <property type="match status" value="1"/>
</dbReference>
<name>A0A934X8D0_9MICO</name>
<keyword evidence="3" id="KW-1133">Transmembrane helix</keyword>
<dbReference type="Gene3D" id="3.30.70.1450">
    <property type="entry name" value="Regulator of K+ conductance, C-terminal domain"/>
    <property type="match status" value="1"/>
</dbReference>
<dbReference type="GO" id="GO:0005886">
    <property type="term" value="C:plasma membrane"/>
    <property type="evidence" value="ECO:0007669"/>
    <property type="project" value="UniProtKB-SubCell"/>
</dbReference>
<dbReference type="Gene3D" id="3.40.50.720">
    <property type="entry name" value="NAD(P)-binding Rossmann-like Domain"/>
    <property type="match status" value="1"/>
</dbReference>
<dbReference type="AlphaFoldDB" id="A0A934X8D0"/>
<evidence type="ECO:0000259" key="4">
    <source>
        <dbReference type="PROSITE" id="PS51201"/>
    </source>
</evidence>
<dbReference type="InterPro" id="IPR050721">
    <property type="entry name" value="Trk_Ktr_HKT_K-transport"/>
</dbReference>
<dbReference type="PROSITE" id="PS51202">
    <property type="entry name" value="RCK_C"/>
    <property type="match status" value="1"/>
</dbReference>
<dbReference type="Pfam" id="PF07885">
    <property type="entry name" value="Ion_trans_2"/>
    <property type="match status" value="1"/>
</dbReference>
<dbReference type="InterPro" id="IPR003148">
    <property type="entry name" value="RCK_N"/>
</dbReference>
<dbReference type="SUPFAM" id="SSF51735">
    <property type="entry name" value="NAD(P)-binding Rossmann-fold domains"/>
    <property type="match status" value="1"/>
</dbReference>
<keyword evidence="6" id="KW-0406">Ion transport</keyword>
<dbReference type="InterPro" id="IPR013099">
    <property type="entry name" value="K_chnl_dom"/>
</dbReference>
<evidence type="ECO:0000259" key="5">
    <source>
        <dbReference type="PROSITE" id="PS51202"/>
    </source>
</evidence>
<evidence type="ECO:0000313" key="6">
    <source>
        <dbReference type="EMBL" id="MBK6302175.1"/>
    </source>
</evidence>
<feature type="transmembrane region" description="Helical" evidence="3">
    <location>
        <begin position="59"/>
        <end position="81"/>
    </location>
</feature>
<dbReference type="InterPro" id="IPR036721">
    <property type="entry name" value="RCK_C_sf"/>
</dbReference>
<sequence>MSLAIGSLLVITVYGVVGYMILGYNLLDAIYQAVMTLTTVGYGEVLEATPVRKAFSTSLMILGVGIALYNLTVMVGTVTEGDVRKYFERRRMDKRISGMSGHVIICGHGRVGRSAREHLKNIGSQVVVVDNVPDRVMHLEDPHLIGDCTRDEVLRAAGIERARALIATLETDADTVYLTLSARALRPDLVIIARARTVDSKEKLVLAGATRAVNPQLIGGRRMAAFALNAHVAEFLDVVMHDEELDFRIEQIRIPVDSPLAGRSLGELDLEQSSGARLLAHRPGPRMPFAPHPSSDTVLEPGSVLIAFGTMAQIEHLMDQASPDPGTLGAGPAAPGGPVSPIIARTSA</sequence>
<comment type="caution">
    <text evidence="6">The sequence shown here is derived from an EMBL/GenBank/DDBJ whole genome shotgun (WGS) entry which is preliminary data.</text>
</comment>
<dbReference type="GO" id="GO:0006813">
    <property type="term" value="P:potassium ion transport"/>
    <property type="evidence" value="ECO:0007669"/>
    <property type="project" value="InterPro"/>
</dbReference>
<proteinExistence type="predicted"/>
<comment type="subcellular location">
    <subcellularLocation>
        <location evidence="1">Cell membrane</location>
        <topology evidence="1">Multi-pass membrane protein</topology>
    </subcellularLocation>
</comment>
<dbReference type="Pfam" id="PF02080">
    <property type="entry name" value="TrkA_C"/>
    <property type="match status" value="1"/>
</dbReference>
<evidence type="ECO:0000256" key="2">
    <source>
        <dbReference type="SAM" id="MobiDB-lite"/>
    </source>
</evidence>
<feature type="domain" description="RCK C-terminal" evidence="5">
    <location>
        <begin position="237"/>
        <end position="323"/>
    </location>
</feature>
<dbReference type="GO" id="GO:0008324">
    <property type="term" value="F:monoatomic cation transmembrane transporter activity"/>
    <property type="evidence" value="ECO:0007669"/>
    <property type="project" value="InterPro"/>
</dbReference>
<feature type="transmembrane region" description="Helical" evidence="3">
    <location>
        <begin position="7"/>
        <end position="27"/>
    </location>
</feature>
<keyword evidence="3" id="KW-0812">Transmembrane</keyword>
<dbReference type="Pfam" id="PF02254">
    <property type="entry name" value="TrkA_N"/>
    <property type="match status" value="1"/>
</dbReference>
<dbReference type="PANTHER" id="PTHR43833:SF9">
    <property type="entry name" value="POTASSIUM CHANNEL PROTEIN YUGO-RELATED"/>
    <property type="match status" value="1"/>
</dbReference>
<evidence type="ECO:0000256" key="3">
    <source>
        <dbReference type="SAM" id="Phobius"/>
    </source>
</evidence>
<organism evidence="6 7">
    <name type="scientific">Candidatus Phosphoribacter hodrii</name>
    <dbReference type="NCBI Taxonomy" id="2953743"/>
    <lineage>
        <taxon>Bacteria</taxon>
        <taxon>Bacillati</taxon>
        <taxon>Actinomycetota</taxon>
        <taxon>Actinomycetes</taxon>
        <taxon>Micrococcales</taxon>
        <taxon>Dermatophilaceae</taxon>
        <taxon>Candidatus Phosphoribacter</taxon>
    </lineage>
</organism>
<feature type="compositionally biased region" description="Low complexity" evidence="2">
    <location>
        <begin position="323"/>
        <end position="337"/>
    </location>
</feature>
<feature type="region of interest" description="Disordered" evidence="2">
    <location>
        <begin position="322"/>
        <end position="348"/>
    </location>
</feature>
<protein>
    <submittedName>
        <fullName evidence="6">Potassium channel protein</fullName>
    </submittedName>
</protein>
<dbReference type="EMBL" id="JADIXZ010000008">
    <property type="protein sequence ID" value="MBK6302175.1"/>
    <property type="molecule type" value="Genomic_DNA"/>
</dbReference>
<dbReference type="Proteomes" id="UP000718281">
    <property type="component" value="Unassembled WGS sequence"/>
</dbReference>
<keyword evidence="6" id="KW-0813">Transport</keyword>
<keyword evidence="6" id="KW-0407">Ion channel</keyword>
<accession>A0A934X8D0</accession>
<feature type="domain" description="RCK N-terminal" evidence="4">
    <location>
        <begin position="100"/>
        <end position="214"/>
    </location>
</feature>
<keyword evidence="3" id="KW-0472">Membrane</keyword>
<dbReference type="PANTHER" id="PTHR43833">
    <property type="entry name" value="POTASSIUM CHANNEL PROTEIN 2-RELATED-RELATED"/>
    <property type="match status" value="1"/>
</dbReference>